<feature type="non-terminal residue" evidence="1">
    <location>
        <position position="1"/>
    </location>
</feature>
<sequence length="53" mass="6164">FAKHELHNSWNNHKVSWENALVNRTVPSRFKPTIFRMQGNGLTTETSDPQCTH</sequence>
<evidence type="ECO:0000313" key="1">
    <source>
        <dbReference type="EMBL" id="CEK86922.1"/>
    </source>
</evidence>
<gene>
    <name evidence="1" type="primary">ORF156361</name>
</gene>
<name>A0A0B7B248_9EUPU</name>
<proteinExistence type="predicted"/>
<accession>A0A0B7B248</accession>
<reference evidence="1" key="1">
    <citation type="submission" date="2014-12" db="EMBL/GenBank/DDBJ databases">
        <title>Insight into the proteome of Arion vulgaris.</title>
        <authorList>
            <person name="Aradska J."/>
            <person name="Bulat T."/>
            <person name="Smidak R."/>
            <person name="Sarate P."/>
            <person name="Gangsoo J."/>
            <person name="Sialana F."/>
            <person name="Bilban M."/>
            <person name="Lubec G."/>
        </authorList>
    </citation>
    <scope>NUCLEOTIDE SEQUENCE</scope>
    <source>
        <tissue evidence="1">Skin</tissue>
    </source>
</reference>
<dbReference type="EMBL" id="HACG01040057">
    <property type="protein sequence ID" value="CEK86922.1"/>
    <property type="molecule type" value="Transcribed_RNA"/>
</dbReference>
<dbReference type="AlphaFoldDB" id="A0A0B7B248"/>
<protein>
    <submittedName>
        <fullName evidence="1">Uncharacterized protein</fullName>
    </submittedName>
</protein>
<organism evidence="1">
    <name type="scientific">Arion vulgaris</name>
    <dbReference type="NCBI Taxonomy" id="1028688"/>
    <lineage>
        <taxon>Eukaryota</taxon>
        <taxon>Metazoa</taxon>
        <taxon>Spiralia</taxon>
        <taxon>Lophotrochozoa</taxon>
        <taxon>Mollusca</taxon>
        <taxon>Gastropoda</taxon>
        <taxon>Heterobranchia</taxon>
        <taxon>Euthyneura</taxon>
        <taxon>Panpulmonata</taxon>
        <taxon>Eupulmonata</taxon>
        <taxon>Stylommatophora</taxon>
        <taxon>Helicina</taxon>
        <taxon>Arionoidea</taxon>
        <taxon>Arionidae</taxon>
        <taxon>Arion</taxon>
    </lineage>
</organism>